<dbReference type="PANTHER" id="PTHR43424:SF1">
    <property type="entry name" value="LOCUS PUTATIVE PROTEIN 1-RELATED"/>
    <property type="match status" value="1"/>
</dbReference>
<keyword evidence="7" id="KW-1185">Reference proteome</keyword>
<feature type="transmembrane region" description="Helical" evidence="5">
    <location>
        <begin position="253"/>
        <end position="273"/>
    </location>
</feature>
<keyword evidence="4 5" id="KW-0472">Membrane</keyword>
<gene>
    <name evidence="6" type="ORF">MKW35_09080</name>
</gene>
<dbReference type="RefSeq" id="WP_240573160.1">
    <property type="nucleotide sequence ID" value="NZ_CP136709.1"/>
</dbReference>
<keyword evidence="2 5" id="KW-0812">Transmembrane</keyword>
<evidence type="ECO:0000256" key="3">
    <source>
        <dbReference type="ARBA" id="ARBA00022989"/>
    </source>
</evidence>
<evidence type="ECO:0000256" key="2">
    <source>
        <dbReference type="ARBA" id="ARBA00022692"/>
    </source>
</evidence>
<comment type="caution">
    <text evidence="6">The sequence shown here is derived from an EMBL/GenBank/DDBJ whole genome shotgun (WGS) entry which is preliminary data.</text>
</comment>
<name>A0ABS9RIJ6_9FLAO</name>
<dbReference type="PANTHER" id="PTHR43424">
    <property type="entry name" value="LOCUS PUTATIVE PROTEIN 1-RELATED"/>
    <property type="match status" value="1"/>
</dbReference>
<keyword evidence="3 5" id="KW-1133">Transmembrane helix</keyword>
<feature type="transmembrane region" description="Helical" evidence="5">
    <location>
        <begin position="386"/>
        <end position="406"/>
    </location>
</feature>
<dbReference type="CDD" id="cd13128">
    <property type="entry name" value="MATE_Wzx_like"/>
    <property type="match status" value="1"/>
</dbReference>
<dbReference type="Pfam" id="PF01943">
    <property type="entry name" value="Polysacc_synt"/>
    <property type="match status" value="1"/>
</dbReference>
<evidence type="ECO:0000256" key="1">
    <source>
        <dbReference type="ARBA" id="ARBA00004141"/>
    </source>
</evidence>
<feature type="transmembrane region" description="Helical" evidence="5">
    <location>
        <begin position="21"/>
        <end position="39"/>
    </location>
</feature>
<evidence type="ECO:0000256" key="5">
    <source>
        <dbReference type="SAM" id="Phobius"/>
    </source>
</evidence>
<evidence type="ECO:0000256" key="4">
    <source>
        <dbReference type="ARBA" id="ARBA00023136"/>
    </source>
</evidence>
<dbReference type="InterPro" id="IPR002797">
    <property type="entry name" value="Polysacc_synth"/>
</dbReference>
<sequence>MTSAFSKKDFLATKWFTLEKAIQMITGIFIIPKVFNLLGTVDVGKLKFVESVLGMLTPVFFLGLSSICIREIIFNPKRTSFILITAFYLRLFSWLITFLGILIYIIFSNDEKLNTLYLIVALSYLFKLTDLFEYFLIAKKWTKVIFTTKITSLLIVLGLQYYGVKNELSVMYFALVLTFDFVLQGLLYFFILNHLKAFNIQKTSFSLPYAKQLLNMSFPLIITNTLVMLYISIDEMFLNHFNGDHANGVFGSVQFLVINLTWNIGFAIINALFPSLAESFNTNITIYIKKIKYLLVYAAGLGIIIGLFYSLFGDYIIDTYFSNGYSEAKPALKIFCWAPLFIFIGMIYEKHLIITDRLKNNVYRFLLGCVINIILCYSLIPFLQITGAAIAVLISHFITNIFYVFLDKKTRSKLSILITPANQLITIK</sequence>
<proteinExistence type="predicted"/>
<accession>A0ABS9RIJ6</accession>
<evidence type="ECO:0000313" key="6">
    <source>
        <dbReference type="EMBL" id="MCH4552771.1"/>
    </source>
</evidence>
<dbReference type="EMBL" id="JAKVQD010000003">
    <property type="protein sequence ID" value="MCH4552771.1"/>
    <property type="molecule type" value="Genomic_DNA"/>
</dbReference>
<dbReference type="InterPro" id="IPR052556">
    <property type="entry name" value="PolySynth_Transporter"/>
</dbReference>
<evidence type="ECO:0000313" key="7">
    <source>
        <dbReference type="Proteomes" id="UP001156141"/>
    </source>
</evidence>
<protein>
    <submittedName>
        <fullName evidence="6">Flippase</fullName>
    </submittedName>
</protein>
<dbReference type="Proteomes" id="UP001156141">
    <property type="component" value="Unassembled WGS sequence"/>
</dbReference>
<feature type="transmembrane region" description="Helical" evidence="5">
    <location>
        <begin position="51"/>
        <end position="69"/>
    </location>
</feature>
<feature type="transmembrane region" description="Helical" evidence="5">
    <location>
        <begin position="294"/>
        <end position="312"/>
    </location>
</feature>
<feature type="transmembrane region" description="Helical" evidence="5">
    <location>
        <begin position="361"/>
        <end position="380"/>
    </location>
</feature>
<organism evidence="6 7">
    <name type="scientific">Aestuariibaculum lutulentum</name>
    <dbReference type="NCBI Taxonomy" id="2920935"/>
    <lineage>
        <taxon>Bacteria</taxon>
        <taxon>Pseudomonadati</taxon>
        <taxon>Bacteroidota</taxon>
        <taxon>Flavobacteriia</taxon>
        <taxon>Flavobacteriales</taxon>
        <taxon>Flavobacteriaceae</taxon>
    </lineage>
</organism>
<feature type="transmembrane region" description="Helical" evidence="5">
    <location>
        <begin position="144"/>
        <end position="164"/>
    </location>
</feature>
<feature type="transmembrane region" description="Helical" evidence="5">
    <location>
        <begin position="170"/>
        <end position="192"/>
    </location>
</feature>
<comment type="subcellular location">
    <subcellularLocation>
        <location evidence="1">Membrane</location>
        <topology evidence="1">Multi-pass membrane protein</topology>
    </subcellularLocation>
</comment>
<feature type="transmembrane region" description="Helical" evidence="5">
    <location>
        <begin position="113"/>
        <end position="132"/>
    </location>
</feature>
<reference evidence="6" key="1">
    <citation type="submission" date="2022-02" db="EMBL/GenBank/DDBJ databases">
        <title>Aestuariibaculum sp., a marine bacterium isolated from sediment in Guangxi.</title>
        <authorList>
            <person name="Ying J."/>
        </authorList>
    </citation>
    <scope>NUCLEOTIDE SEQUENCE</scope>
    <source>
        <strain evidence="6">L182</strain>
    </source>
</reference>
<feature type="transmembrane region" description="Helical" evidence="5">
    <location>
        <begin position="81"/>
        <end position="107"/>
    </location>
</feature>
<feature type="transmembrane region" description="Helical" evidence="5">
    <location>
        <begin position="213"/>
        <end position="233"/>
    </location>
</feature>
<feature type="transmembrane region" description="Helical" evidence="5">
    <location>
        <begin position="332"/>
        <end position="349"/>
    </location>
</feature>